<accession>A0ABQ0C5P4</accession>
<dbReference type="PROSITE" id="PS50110">
    <property type="entry name" value="RESPONSE_REGULATORY"/>
    <property type="match status" value="1"/>
</dbReference>
<keyword evidence="7" id="KW-1185">Reference proteome</keyword>
<feature type="domain" description="EAL" evidence="4">
    <location>
        <begin position="330"/>
        <end position="585"/>
    </location>
</feature>
<dbReference type="NCBIfam" id="TIGR00254">
    <property type="entry name" value="GGDEF"/>
    <property type="match status" value="1"/>
</dbReference>
<dbReference type="SMART" id="SM00267">
    <property type="entry name" value="GGDEF"/>
    <property type="match status" value="1"/>
</dbReference>
<dbReference type="Pfam" id="PF00563">
    <property type="entry name" value="EAL"/>
    <property type="match status" value="1"/>
</dbReference>
<evidence type="ECO:0000259" key="4">
    <source>
        <dbReference type="PROSITE" id="PS50883"/>
    </source>
</evidence>
<evidence type="ECO:0000313" key="6">
    <source>
        <dbReference type="EMBL" id="GAB0056214.1"/>
    </source>
</evidence>
<sequence>MEPVETLPTVLVVDDSPDNIRLLGNILLRECRVLFATSGQAAMDSAVANHPDLVLLDVMMPEIDGFEVCQWLRAQESTRGIPVILVTALNDMDAETRGFEVGAVDFLTKPVNPAVVRARVAAHLALKRQRDILEKTNLRLQEEIRRREKLETQLREQAEYDALTALPNRKLFHDRLQQAVLVGERRRRHFALLFVDLDRFKWVNDTLGHDAGDTLLIEVARRLKGVVRKSDTVARLGGDEFTVILSDILHESMAELVARKILEQLSTPFILKGQQVAISGSVGIGMFPDDGATPHDLARNADSAMYLAKQSGRNAFRFFSEEIDRQAHQRMTLEGEMRLAFQNDEFFIDYQPKIRLATGRLSGMEALVRWDHPREGVLFPKQFIPLAEGTGLITQVGAWVLRTACRDATLWIEEGFPDLRLAVNLSALQFRDGERLVSMVEETLLETGFPAKNLELEITESMMLGNPEQAAETLNQLRDLGISIAMDDFGTGFSSLALLKRLPIQVIKIDRSFVKDLTPDGRNASFTSAIISMAQQLGLRVVVEGVESDQQLNILKQQGGDEVQGFFFSPPLGRESFLDLLHGRLPLGAAKVVNDD</sequence>
<evidence type="ECO:0000259" key="5">
    <source>
        <dbReference type="PROSITE" id="PS50887"/>
    </source>
</evidence>
<dbReference type="EMBL" id="BAAFGK010000002">
    <property type="protein sequence ID" value="GAB0056214.1"/>
    <property type="molecule type" value="Genomic_DNA"/>
</dbReference>
<evidence type="ECO:0000256" key="2">
    <source>
        <dbReference type="SAM" id="Coils"/>
    </source>
</evidence>
<dbReference type="InterPro" id="IPR035919">
    <property type="entry name" value="EAL_sf"/>
</dbReference>
<dbReference type="PROSITE" id="PS50883">
    <property type="entry name" value="EAL"/>
    <property type="match status" value="1"/>
</dbReference>
<gene>
    <name evidence="6" type="ORF">SIID45300_00519</name>
</gene>
<dbReference type="Pfam" id="PF00072">
    <property type="entry name" value="Response_reg"/>
    <property type="match status" value="1"/>
</dbReference>
<dbReference type="PANTHER" id="PTHR44757">
    <property type="entry name" value="DIGUANYLATE CYCLASE DGCP"/>
    <property type="match status" value="1"/>
</dbReference>
<protein>
    <submittedName>
        <fullName evidence="6">Signaling protein</fullName>
    </submittedName>
</protein>
<dbReference type="InterPro" id="IPR029787">
    <property type="entry name" value="Nucleotide_cyclase"/>
</dbReference>
<keyword evidence="2" id="KW-0175">Coiled coil</keyword>
<dbReference type="PROSITE" id="PS50887">
    <property type="entry name" value="GGDEF"/>
    <property type="match status" value="1"/>
</dbReference>
<organism evidence="6 7">
    <name type="scientific">Candidatus Magnetaquiglobus chichijimensis</name>
    <dbReference type="NCBI Taxonomy" id="3141448"/>
    <lineage>
        <taxon>Bacteria</taxon>
        <taxon>Pseudomonadati</taxon>
        <taxon>Pseudomonadota</taxon>
        <taxon>Magnetococcia</taxon>
        <taxon>Magnetococcales</taxon>
        <taxon>Candidatus Magnetaquicoccaceae</taxon>
        <taxon>Candidatus Magnetaquiglobus</taxon>
    </lineage>
</organism>
<dbReference type="CDD" id="cd19920">
    <property type="entry name" value="REC_PA4781-like"/>
    <property type="match status" value="1"/>
</dbReference>
<evidence type="ECO:0000256" key="1">
    <source>
        <dbReference type="PROSITE-ProRule" id="PRU00169"/>
    </source>
</evidence>
<dbReference type="InterPro" id="IPR052155">
    <property type="entry name" value="Biofilm_reg_signaling"/>
</dbReference>
<dbReference type="RefSeq" id="WP_420903931.1">
    <property type="nucleotide sequence ID" value="NZ_BAAFGK010000002.1"/>
</dbReference>
<dbReference type="SUPFAM" id="SSF55073">
    <property type="entry name" value="Nucleotide cyclase"/>
    <property type="match status" value="1"/>
</dbReference>
<proteinExistence type="predicted"/>
<dbReference type="Gene3D" id="3.40.50.2300">
    <property type="match status" value="1"/>
</dbReference>
<dbReference type="Pfam" id="PF00990">
    <property type="entry name" value="GGDEF"/>
    <property type="match status" value="1"/>
</dbReference>
<dbReference type="Gene3D" id="3.30.70.270">
    <property type="match status" value="1"/>
</dbReference>
<evidence type="ECO:0000313" key="7">
    <source>
        <dbReference type="Proteomes" id="UP001628193"/>
    </source>
</evidence>
<dbReference type="PANTHER" id="PTHR44757:SF2">
    <property type="entry name" value="BIOFILM ARCHITECTURE MAINTENANCE PROTEIN MBAA"/>
    <property type="match status" value="1"/>
</dbReference>
<name>A0ABQ0C5P4_9PROT</name>
<dbReference type="InterPro" id="IPR000160">
    <property type="entry name" value="GGDEF_dom"/>
</dbReference>
<dbReference type="InterPro" id="IPR001789">
    <property type="entry name" value="Sig_transdc_resp-reg_receiver"/>
</dbReference>
<feature type="modified residue" description="4-aspartylphosphate" evidence="1">
    <location>
        <position position="57"/>
    </location>
</feature>
<dbReference type="SMART" id="SM00052">
    <property type="entry name" value="EAL"/>
    <property type="match status" value="1"/>
</dbReference>
<dbReference type="SMART" id="SM00448">
    <property type="entry name" value="REC"/>
    <property type="match status" value="1"/>
</dbReference>
<dbReference type="CDD" id="cd01948">
    <property type="entry name" value="EAL"/>
    <property type="match status" value="1"/>
</dbReference>
<keyword evidence="1" id="KW-0597">Phosphoprotein</keyword>
<evidence type="ECO:0000259" key="3">
    <source>
        <dbReference type="PROSITE" id="PS50110"/>
    </source>
</evidence>
<dbReference type="Proteomes" id="UP001628193">
    <property type="component" value="Unassembled WGS sequence"/>
</dbReference>
<dbReference type="CDD" id="cd01949">
    <property type="entry name" value="GGDEF"/>
    <property type="match status" value="1"/>
</dbReference>
<dbReference type="InterPro" id="IPR043128">
    <property type="entry name" value="Rev_trsase/Diguanyl_cyclase"/>
</dbReference>
<feature type="coiled-coil region" evidence="2">
    <location>
        <begin position="123"/>
        <end position="160"/>
    </location>
</feature>
<dbReference type="InterPro" id="IPR011006">
    <property type="entry name" value="CheY-like_superfamily"/>
</dbReference>
<feature type="domain" description="Response regulatory" evidence="3">
    <location>
        <begin position="9"/>
        <end position="124"/>
    </location>
</feature>
<dbReference type="SUPFAM" id="SSF52172">
    <property type="entry name" value="CheY-like"/>
    <property type="match status" value="1"/>
</dbReference>
<dbReference type="InterPro" id="IPR001633">
    <property type="entry name" value="EAL_dom"/>
</dbReference>
<comment type="caution">
    <text evidence="6">The sequence shown here is derived from an EMBL/GenBank/DDBJ whole genome shotgun (WGS) entry which is preliminary data.</text>
</comment>
<dbReference type="Gene3D" id="3.20.20.450">
    <property type="entry name" value="EAL domain"/>
    <property type="match status" value="1"/>
</dbReference>
<reference evidence="6 7" key="1">
    <citation type="submission" date="2024-09" db="EMBL/GenBank/DDBJ databases">
        <title>Draft genome sequence of Candidatus Magnetaquicoccaceae bacterium FCR-1.</title>
        <authorList>
            <person name="Shimoshige H."/>
            <person name="Shimamura S."/>
            <person name="Taoka A."/>
            <person name="Kobayashi H."/>
            <person name="Maekawa T."/>
        </authorList>
    </citation>
    <scope>NUCLEOTIDE SEQUENCE [LARGE SCALE GENOMIC DNA]</scope>
    <source>
        <strain evidence="6 7">FCR-1</strain>
    </source>
</reference>
<feature type="domain" description="GGDEF" evidence="5">
    <location>
        <begin position="188"/>
        <end position="321"/>
    </location>
</feature>
<dbReference type="SUPFAM" id="SSF141868">
    <property type="entry name" value="EAL domain-like"/>
    <property type="match status" value="1"/>
</dbReference>